<dbReference type="EMBL" id="JACJKS010000023">
    <property type="protein sequence ID" value="MBM6949355.1"/>
    <property type="molecule type" value="Genomic_DNA"/>
</dbReference>
<reference evidence="2" key="1">
    <citation type="submission" date="2020-08" db="EMBL/GenBank/DDBJ databases">
        <authorList>
            <person name="Cejkova D."/>
            <person name="Kubasova T."/>
            <person name="Jahodarova E."/>
            <person name="Rychlik I."/>
        </authorList>
    </citation>
    <scope>NUCLEOTIDE SEQUENCE</scope>
    <source>
        <strain evidence="2">An582</strain>
    </source>
</reference>
<name>A0A938XEA4_9CLOT</name>
<protein>
    <submittedName>
        <fullName evidence="2">Phage tail family protein</fullName>
    </submittedName>
</protein>
<gene>
    <name evidence="2" type="ORF">H6A20_11970</name>
</gene>
<dbReference type="Proteomes" id="UP000705508">
    <property type="component" value="Unassembled WGS sequence"/>
</dbReference>
<sequence length="509" mass="56799">MYNFVDVDEGAVGSSLPSEAMKINGKYIENEIEGYRTLYVLGRELTEEEITELQIGMIDGAEYRGRRTVSRTITVGYQLLSDTPEQFRARFNHLNAILRQEEAEIIFADEPDKYFIGTRSNAGDVPEGRLNVTGEFSIYCCDPRKYSTVEKTFQASANEEGILEATIENDGNEAVPVSYEITHNHENGFIGIVSEYGAIQLGKIDEVDAVPAEKSEVLFRCDSASEFLSAFTVGEGIFDKNYDYGRNGTWGSVSLEGRQWLSLDSVGSGSSWHGAIAQKILPEDSSGSVGAKNFTCQFTMWFETGKVPQTGAIEVVIGDSSGKQIMSMHIVKSSTNTNICNAKFQVGSVEKGKAQYEPGYWSYTAKGGVIKMRKSGGTFEFHFAGKKYTYTDSSLKDKEAYSVSISEIQYSNRGKSNLVTHMYFGYLYFQKDNVEYLKDIPNRYPEDSVVYVDGKTTKVYVDGVPSQQDEVKGSKYFKVPPGETKVQFYYSDFADPPPTIEARIREAYL</sequence>
<evidence type="ECO:0000313" key="2">
    <source>
        <dbReference type="EMBL" id="MBM6949355.1"/>
    </source>
</evidence>
<dbReference type="NCBIfam" id="TIGR01633">
    <property type="entry name" value="phi3626_gp14_N"/>
    <property type="match status" value="1"/>
</dbReference>
<dbReference type="RefSeq" id="WP_204907353.1">
    <property type="nucleotide sequence ID" value="NZ_JACJKS010000023.1"/>
</dbReference>
<evidence type="ECO:0000259" key="1">
    <source>
        <dbReference type="Pfam" id="PF05709"/>
    </source>
</evidence>
<dbReference type="InterPro" id="IPR008841">
    <property type="entry name" value="Siphovirus-type_tail_N"/>
</dbReference>
<proteinExistence type="predicted"/>
<dbReference type="InterPro" id="IPR006520">
    <property type="entry name" value="Dit_BPSPP_N"/>
</dbReference>
<dbReference type="AlphaFoldDB" id="A0A938XEA4"/>
<dbReference type="Pfam" id="PF05709">
    <property type="entry name" value="Sipho_tail"/>
    <property type="match status" value="1"/>
</dbReference>
<dbReference type="Gene3D" id="2.40.30.200">
    <property type="match status" value="1"/>
</dbReference>
<accession>A0A938XEA4</accession>
<feature type="domain" description="Siphovirus-type tail component RIFT-related" evidence="1">
    <location>
        <begin position="51"/>
        <end position="138"/>
    </location>
</feature>
<comment type="caution">
    <text evidence="2">The sequence shown here is derived from an EMBL/GenBank/DDBJ whole genome shotgun (WGS) entry which is preliminary data.</text>
</comment>
<organism evidence="2 3">
    <name type="scientific">Mordavella massiliensis</name>
    <dbReference type="NCBI Taxonomy" id="1871024"/>
    <lineage>
        <taxon>Bacteria</taxon>
        <taxon>Bacillati</taxon>
        <taxon>Bacillota</taxon>
        <taxon>Clostridia</taxon>
        <taxon>Eubacteriales</taxon>
        <taxon>Clostridiaceae</taxon>
        <taxon>Mordavella</taxon>
    </lineage>
</organism>
<evidence type="ECO:0000313" key="3">
    <source>
        <dbReference type="Proteomes" id="UP000705508"/>
    </source>
</evidence>
<reference evidence="2" key="2">
    <citation type="journal article" date="2021" name="Sci. Rep.">
        <title>The distribution of antibiotic resistance genes in chicken gut microbiota commensals.</title>
        <authorList>
            <person name="Juricova H."/>
            <person name="Matiasovicova J."/>
            <person name="Kubasova T."/>
            <person name="Cejkova D."/>
            <person name="Rychlik I."/>
        </authorList>
    </citation>
    <scope>NUCLEOTIDE SEQUENCE</scope>
    <source>
        <strain evidence="2">An582</strain>
    </source>
</reference>